<keyword evidence="1" id="KW-0472">Membrane</keyword>
<feature type="transmembrane region" description="Helical" evidence="1">
    <location>
        <begin position="125"/>
        <end position="145"/>
    </location>
</feature>
<proteinExistence type="predicted"/>
<keyword evidence="1" id="KW-1133">Transmembrane helix</keyword>
<feature type="transmembrane region" description="Helical" evidence="1">
    <location>
        <begin position="23"/>
        <end position="48"/>
    </location>
</feature>
<dbReference type="RefSeq" id="WP_136530209.1">
    <property type="nucleotide sequence ID" value="NZ_STGX01000009.1"/>
</dbReference>
<evidence type="ECO:0000256" key="1">
    <source>
        <dbReference type="SAM" id="Phobius"/>
    </source>
</evidence>
<dbReference type="EMBL" id="STGX01000009">
    <property type="protein sequence ID" value="THV27977.1"/>
    <property type="molecule type" value="Genomic_DNA"/>
</dbReference>
<organism evidence="2 3">
    <name type="scientific">Glycomyces paridis</name>
    <dbReference type="NCBI Taxonomy" id="2126555"/>
    <lineage>
        <taxon>Bacteria</taxon>
        <taxon>Bacillati</taxon>
        <taxon>Actinomycetota</taxon>
        <taxon>Actinomycetes</taxon>
        <taxon>Glycomycetales</taxon>
        <taxon>Glycomycetaceae</taxon>
        <taxon>Glycomyces</taxon>
    </lineage>
</organism>
<dbReference type="OrthoDB" id="5180983at2"/>
<gene>
    <name evidence="2" type="ORF">E9998_13400</name>
</gene>
<dbReference type="AlphaFoldDB" id="A0A4S8PCD3"/>
<feature type="transmembrane region" description="Helical" evidence="1">
    <location>
        <begin position="68"/>
        <end position="88"/>
    </location>
</feature>
<name>A0A4S8PCD3_9ACTN</name>
<keyword evidence="1" id="KW-0812">Transmembrane</keyword>
<protein>
    <submittedName>
        <fullName evidence="2">Uncharacterized protein</fullName>
    </submittedName>
</protein>
<evidence type="ECO:0000313" key="2">
    <source>
        <dbReference type="EMBL" id="THV27977.1"/>
    </source>
</evidence>
<sequence length="172" mass="18209">MTPADAPEPLYETPGPVKGAQTIAFLQVVTLFGIGTTLSTVGSLGTWLTRLLEFFTDADVAVLHDDAFAVQLAGWTMLGAAVILGVLTWGIGAGKRWAQIGLAVLETALGASIAVGTGLLGNQALALVTVPFAVIPALGSVVLLVTGSANQWFAQHGWEPWYRRYYEKRNRA</sequence>
<keyword evidence="3" id="KW-1185">Reference proteome</keyword>
<evidence type="ECO:0000313" key="3">
    <source>
        <dbReference type="Proteomes" id="UP000305792"/>
    </source>
</evidence>
<accession>A0A4S8PCD3</accession>
<comment type="caution">
    <text evidence="2">The sequence shown here is derived from an EMBL/GenBank/DDBJ whole genome shotgun (WGS) entry which is preliminary data.</text>
</comment>
<dbReference type="Proteomes" id="UP000305792">
    <property type="component" value="Unassembled WGS sequence"/>
</dbReference>
<reference evidence="2 3" key="1">
    <citation type="journal article" date="2018" name="Int. J. Syst. Evol. Microbiol.">
        <title>Glycomyces paridis sp. nov., isolated from the medicinal plant Paris polyphylla.</title>
        <authorList>
            <person name="Fang X.M."/>
            <person name="Bai J.L."/>
            <person name="Su J."/>
            <person name="Zhao L.L."/>
            <person name="Liu H.Y."/>
            <person name="Ma B.P."/>
            <person name="Zhang Y.Q."/>
            <person name="Yu L.Y."/>
        </authorList>
    </citation>
    <scope>NUCLEOTIDE SEQUENCE [LARGE SCALE GENOMIC DNA]</scope>
    <source>
        <strain evidence="2 3">CPCC 204357</strain>
    </source>
</reference>
<feature type="transmembrane region" description="Helical" evidence="1">
    <location>
        <begin position="100"/>
        <end position="119"/>
    </location>
</feature>